<dbReference type="Proteomes" id="UP000305881">
    <property type="component" value="Chromosome"/>
</dbReference>
<organism evidence="6 7">
    <name type="scientific">Methylotuvimicrobium buryatense</name>
    <name type="common">Methylomicrobium buryatense</name>
    <dbReference type="NCBI Taxonomy" id="95641"/>
    <lineage>
        <taxon>Bacteria</taxon>
        <taxon>Pseudomonadati</taxon>
        <taxon>Pseudomonadota</taxon>
        <taxon>Gammaproteobacteria</taxon>
        <taxon>Methylococcales</taxon>
        <taxon>Methylococcaceae</taxon>
        <taxon>Methylotuvimicrobium</taxon>
    </lineage>
</organism>
<evidence type="ECO:0000256" key="4">
    <source>
        <dbReference type="SAM" id="Phobius"/>
    </source>
</evidence>
<dbReference type="PANTHER" id="PTHR10434">
    <property type="entry name" value="1-ACYL-SN-GLYCEROL-3-PHOSPHATE ACYLTRANSFERASE"/>
    <property type="match status" value="1"/>
</dbReference>
<keyword evidence="4" id="KW-1133">Transmembrane helix</keyword>
<dbReference type="Pfam" id="PF01553">
    <property type="entry name" value="Acyltransferase"/>
    <property type="match status" value="1"/>
</dbReference>
<dbReference type="AlphaFoldDB" id="A0A4P9UIS0"/>
<dbReference type="KEGG" id="mbur:EQU24_00970"/>
<keyword evidence="7" id="KW-1185">Reference proteome</keyword>
<evidence type="ECO:0000256" key="3">
    <source>
        <dbReference type="ARBA" id="ARBA00023315"/>
    </source>
</evidence>
<keyword evidence="4" id="KW-0812">Transmembrane</keyword>
<dbReference type="SMART" id="SM00563">
    <property type="entry name" value="PlsC"/>
    <property type="match status" value="1"/>
</dbReference>
<gene>
    <name evidence="6" type="ORF">EQU24_00970</name>
</gene>
<evidence type="ECO:0000313" key="6">
    <source>
        <dbReference type="EMBL" id="QCW80984.1"/>
    </source>
</evidence>
<dbReference type="GO" id="GO:0003841">
    <property type="term" value="F:1-acylglycerol-3-phosphate O-acyltransferase activity"/>
    <property type="evidence" value="ECO:0007669"/>
    <property type="project" value="TreeGrafter"/>
</dbReference>
<evidence type="ECO:0000259" key="5">
    <source>
        <dbReference type="SMART" id="SM00563"/>
    </source>
</evidence>
<dbReference type="PANTHER" id="PTHR10434:SF66">
    <property type="entry name" value="PHOSPHOLIPID_GLYCEROL ACYLTRANSFERASE DOMAIN-CONTAINING PROTEIN"/>
    <property type="match status" value="1"/>
</dbReference>
<accession>A0A4P9UIS0</accession>
<feature type="domain" description="Phospholipid/glycerol acyltransferase" evidence="5">
    <location>
        <begin position="104"/>
        <end position="212"/>
    </location>
</feature>
<reference evidence="7" key="1">
    <citation type="journal article" date="2019" name="J. Bacteriol.">
        <title>A Mutagenic Screen Identifies a TonB-Dependent Receptor Required for the Lanthanide Metal Switch in the Type I Methanotroph 'Methylotuvimicrobium buryatense' 5GB1C.</title>
        <authorList>
            <person name="Groom J.D."/>
            <person name="Ford S.M."/>
            <person name="Pesesky M.W."/>
            <person name="Lidstrom M.E."/>
        </authorList>
    </citation>
    <scope>NUCLEOTIDE SEQUENCE [LARGE SCALE GENOMIC DNA]</scope>
    <source>
        <strain evidence="7">5GB1C</strain>
    </source>
</reference>
<comment type="pathway">
    <text evidence="1">Lipid metabolism.</text>
</comment>
<dbReference type="InterPro" id="IPR002123">
    <property type="entry name" value="Plipid/glycerol_acylTrfase"/>
</dbReference>
<keyword evidence="4" id="KW-0472">Membrane</keyword>
<evidence type="ECO:0000256" key="1">
    <source>
        <dbReference type="ARBA" id="ARBA00005189"/>
    </source>
</evidence>
<dbReference type="CDD" id="cd07989">
    <property type="entry name" value="LPLAT_AGPAT-like"/>
    <property type="match status" value="1"/>
</dbReference>
<dbReference type="GO" id="GO:0006654">
    <property type="term" value="P:phosphatidic acid biosynthetic process"/>
    <property type="evidence" value="ECO:0007669"/>
    <property type="project" value="TreeGrafter"/>
</dbReference>
<proteinExistence type="predicted"/>
<dbReference type="RefSeq" id="WP_017841304.1">
    <property type="nucleotide sequence ID" value="NZ_CP035467.1"/>
</dbReference>
<name>A0A4P9UIS0_METBY</name>
<dbReference type="EMBL" id="CP035467">
    <property type="protein sequence ID" value="QCW80984.1"/>
    <property type="molecule type" value="Genomic_DNA"/>
</dbReference>
<dbReference type="OrthoDB" id="9812274at2"/>
<keyword evidence="2" id="KW-0808">Transferase</keyword>
<evidence type="ECO:0000313" key="7">
    <source>
        <dbReference type="Proteomes" id="UP000305881"/>
    </source>
</evidence>
<sequence length="281" mass="32142">MIQSVGRTLNRITKNHQPQIKRLNYYWRLFGTGFSFFTFGAGGFLLWVLVFPVLSIIPGTHQSKIRRGQKVVHYSFYAFIGLMHRIGVMTYEIEGLEKLNRPGQLIVANHPTLVDIVFLISRISQASCIVKASLWRNPFMRGPILNAGYISNGDPETMIDECVQRLQSGGTMIIFPEGTRSVPGKPYRFQRGAASIALKAQTIVTPVTMSCYPSTLTKAEKWYQIPHRRFHLAMHVGEDIPMQEFTSLQPRSIAVRRFNGYLQEYFIRQRALYTSSMENDD</sequence>
<keyword evidence="3 6" id="KW-0012">Acyltransferase</keyword>
<evidence type="ECO:0000256" key="2">
    <source>
        <dbReference type="ARBA" id="ARBA00022679"/>
    </source>
</evidence>
<protein>
    <submittedName>
        <fullName evidence="6">1-acyl-sn-glycerol-3-phosphate acyltransferase</fullName>
    </submittedName>
</protein>
<feature type="transmembrane region" description="Helical" evidence="4">
    <location>
        <begin position="34"/>
        <end position="59"/>
    </location>
</feature>
<dbReference type="STRING" id="675511.GCA_000341735_02814"/>
<dbReference type="SUPFAM" id="SSF69593">
    <property type="entry name" value="Glycerol-3-phosphate (1)-acyltransferase"/>
    <property type="match status" value="1"/>
</dbReference>